<dbReference type="AlphaFoldDB" id="A0A1H6YVK2"/>
<dbReference type="GO" id="GO:0005737">
    <property type="term" value="C:cytoplasm"/>
    <property type="evidence" value="ECO:0007669"/>
    <property type="project" value="TreeGrafter"/>
</dbReference>
<evidence type="ECO:0000256" key="4">
    <source>
        <dbReference type="ARBA" id="ARBA00022823"/>
    </source>
</evidence>
<dbReference type="PROSITE" id="PS50968">
    <property type="entry name" value="BIOTINYL_LIPOYL"/>
    <property type="match status" value="2"/>
</dbReference>
<feature type="region of interest" description="Disordered" evidence="9">
    <location>
        <begin position="243"/>
        <end position="321"/>
    </location>
</feature>
<comment type="similarity">
    <text evidence="2 8">Belongs to the 2-oxoacid dehydrogenase family.</text>
</comment>
<evidence type="ECO:0000256" key="9">
    <source>
        <dbReference type="SAM" id="MobiDB-lite"/>
    </source>
</evidence>
<dbReference type="EC" id="2.3.1.-" evidence="8"/>
<reference evidence="13" key="1">
    <citation type="submission" date="2016-10" db="EMBL/GenBank/DDBJ databases">
        <authorList>
            <person name="Varghese N."/>
            <person name="Submissions S."/>
        </authorList>
    </citation>
    <scope>NUCLEOTIDE SEQUENCE [LARGE SCALE GENOMIC DNA]</scope>
    <source>
        <strain evidence="13">CGMCC 1.10218</strain>
    </source>
</reference>
<feature type="compositionally biased region" description="Low complexity" evidence="9">
    <location>
        <begin position="117"/>
        <end position="158"/>
    </location>
</feature>
<evidence type="ECO:0000259" key="11">
    <source>
        <dbReference type="PROSITE" id="PS51826"/>
    </source>
</evidence>
<accession>A0A1H6YVK2</accession>
<dbReference type="Gene3D" id="3.30.559.10">
    <property type="entry name" value="Chloramphenicol acetyltransferase-like domain"/>
    <property type="match status" value="1"/>
</dbReference>
<dbReference type="PROSITE" id="PS00189">
    <property type="entry name" value="LIPOYL"/>
    <property type="match status" value="2"/>
</dbReference>
<keyword evidence="4 8" id="KW-0450">Lipoyl</keyword>
<dbReference type="SUPFAM" id="SSF47005">
    <property type="entry name" value="Peripheral subunit-binding domain of 2-oxo acid dehydrogenase complex"/>
    <property type="match status" value="1"/>
</dbReference>
<dbReference type="GO" id="GO:0006086">
    <property type="term" value="P:pyruvate decarboxylation to acetyl-CoA"/>
    <property type="evidence" value="ECO:0007669"/>
    <property type="project" value="TreeGrafter"/>
</dbReference>
<dbReference type="InterPro" id="IPR011053">
    <property type="entry name" value="Single_hybrid_motif"/>
</dbReference>
<dbReference type="STRING" id="856736.SAMN04488058_10898"/>
<dbReference type="InterPro" id="IPR003016">
    <property type="entry name" value="2-oxoA_DH_lipoyl-BS"/>
</dbReference>
<dbReference type="InterPro" id="IPR036625">
    <property type="entry name" value="E3-bd_dom_sf"/>
</dbReference>
<feature type="domain" description="Peripheral subunit-binding (PSBD)" evidence="11">
    <location>
        <begin position="330"/>
        <end position="367"/>
    </location>
</feature>
<dbReference type="Pfam" id="PF02817">
    <property type="entry name" value="E3_binding"/>
    <property type="match status" value="1"/>
</dbReference>
<dbReference type="Pfam" id="PF00364">
    <property type="entry name" value="Biotin_lipoyl"/>
    <property type="match status" value="2"/>
</dbReference>
<dbReference type="InterPro" id="IPR004167">
    <property type="entry name" value="PSBD"/>
</dbReference>
<feature type="compositionally biased region" description="Polar residues" evidence="9">
    <location>
        <begin position="310"/>
        <end position="321"/>
    </location>
</feature>
<dbReference type="Gene3D" id="2.40.50.100">
    <property type="match status" value="2"/>
</dbReference>
<protein>
    <recommendedName>
        <fullName evidence="8">Dihydrolipoamide acetyltransferase component of pyruvate dehydrogenase complex</fullName>
        <ecNumber evidence="8">2.3.1.-</ecNumber>
    </recommendedName>
</protein>
<feature type="region of interest" description="Disordered" evidence="9">
    <location>
        <begin position="85"/>
        <end position="171"/>
    </location>
</feature>
<evidence type="ECO:0000256" key="6">
    <source>
        <dbReference type="ARBA" id="ARBA00025211"/>
    </source>
</evidence>
<evidence type="ECO:0000256" key="2">
    <source>
        <dbReference type="ARBA" id="ARBA00007317"/>
    </source>
</evidence>
<evidence type="ECO:0000256" key="3">
    <source>
        <dbReference type="ARBA" id="ARBA00022679"/>
    </source>
</evidence>
<dbReference type="InterPro" id="IPR050743">
    <property type="entry name" value="2-oxoacid_DH_E2_comp"/>
</dbReference>
<keyword evidence="3 8" id="KW-0808">Transferase</keyword>
<feature type="domain" description="Lipoyl-binding" evidence="10">
    <location>
        <begin position="2"/>
        <end position="77"/>
    </location>
</feature>
<evidence type="ECO:0000313" key="12">
    <source>
        <dbReference type="EMBL" id="SEJ45261.1"/>
    </source>
</evidence>
<evidence type="ECO:0000256" key="1">
    <source>
        <dbReference type="ARBA" id="ARBA00001938"/>
    </source>
</evidence>
<dbReference type="GO" id="GO:0004742">
    <property type="term" value="F:dihydrolipoyllysine-residue acetyltransferase activity"/>
    <property type="evidence" value="ECO:0007669"/>
    <property type="project" value="UniProtKB-EC"/>
</dbReference>
<sequence length="642" mass="65593">MPTELKLPDVGDNIEQGTVVTVLVSPGDAVTEGQALIEIETDKAVIEVPASEGGTIEAVNVKVGDTVAVGGVIATLGGGDAAAQAAPAQATATETSPPQAPSGGGGDQAANVESTPATDAATAQRVAQAQQDAQKEQAGQDVAGGSPDSSPASSAAPGQSGGSTDVVLPDVGDNIEKGTVVTVLVSEGDTVTEGQPVIELETDKAVVEVPSSAGGTVQSVRVKVGDAVTVGGVLLTLSGGAAPAQSTAAPASAPQAPSGGGGDQAANVESTPATDAGTAQRVAQAQQESQKEQARPEGAPQAQAAAPQQSGTQNPQTANPQTFDGRAIVAAAPSVRRLAREIGVDIHGVHGTGIAGRISEEDVRRAAGTPSVPAAPATLTAAPASPASVPAAPVPTAPAAAPLPNFEKWGSVRREDMSGIRKATVRSMTTAWTTIPMVTHFDKADVTLMEETRRRFGERVEKAGGKLTMTHILMKVVANALHRFPKFGASLDLAAEQVVYKDYVNIGVAVDTPVGLLVPVVRDADRKTITELVLELSELAGRARERKLKPDEMQGATFTISNLGGIGGHAFTPIVNSPEVAILGVSRGGFEPVWNKEKGEFEPRNLLPLSLTYDHRLIDGADAARFLRYVCEALEDPFLISL</sequence>
<dbReference type="Pfam" id="PF00198">
    <property type="entry name" value="2-oxoacid_dh"/>
    <property type="match status" value="1"/>
</dbReference>
<proteinExistence type="inferred from homology"/>
<dbReference type="Proteomes" id="UP000199223">
    <property type="component" value="Unassembled WGS sequence"/>
</dbReference>
<organism evidence="12 13">
    <name type="scientific">Deinococcus reticulitermitis</name>
    <dbReference type="NCBI Taxonomy" id="856736"/>
    <lineage>
        <taxon>Bacteria</taxon>
        <taxon>Thermotogati</taxon>
        <taxon>Deinococcota</taxon>
        <taxon>Deinococci</taxon>
        <taxon>Deinococcales</taxon>
        <taxon>Deinococcaceae</taxon>
        <taxon>Deinococcus</taxon>
    </lineage>
</organism>
<dbReference type="EMBL" id="FNZA01000008">
    <property type="protein sequence ID" value="SEJ45261.1"/>
    <property type="molecule type" value="Genomic_DNA"/>
</dbReference>
<evidence type="ECO:0000256" key="8">
    <source>
        <dbReference type="RuleBase" id="RU003423"/>
    </source>
</evidence>
<evidence type="ECO:0000313" key="13">
    <source>
        <dbReference type="Proteomes" id="UP000199223"/>
    </source>
</evidence>
<feature type="compositionally biased region" description="Low complexity" evidence="9">
    <location>
        <begin position="243"/>
        <end position="257"/>
    </location>
</feature>
<name>A0A1H6YVK2_9DEIO</name>
<dbReference type="SUPFAM" id="SSF52777">
    <property type="entry name" value="CoA-dependent acyltransferases"/>
    <property type="match status" value="1"/>
</dbReference>
<dbReference type="SUPFAM" id="SSF51230">
    <property type="entry name" value="Single hybrid motif"/>
    <property type="match status" value="2"/>
</dbReference>
<evidence type="ECO:0000256" key="7">
    <source>
        <dbReference type="ARBA" id="ARBA00048370"/>
    </source>
</evidence>
<dbReference type="PANTHER" id="PTHR43178">
    <property type="entry name" value="DIHYDROLIPOAMIDE ACETYLTRANSFERASE COMPONENT OF PYRUVATE DEHYDROGENASE COMPLEX"/>
    <property type="match status" value="1"/>
</dbReference>
<dbReference type="PROSITE" id="PS51826">
    <property type="entry name" value="PSBD"/>
    <property type="match status" value="1"/>
</dbReference>
<feature type="domain" description="Lipoyl-binding" evidence="10">
    <location>
        <begin position="163"/>
        <end position="238"/>
    </location>
</feature>
<feature type="compositionally biased region" description="Low complexity" evidence="9">
    <location>
        <begin position="299"/>
        <end position="309"/>
    </location>
</feature>
<dbReference type="InterPro" id="IPR023213">
    <property type="entry name" value="CAT-like_dom_sf"/>
</dbReference>
<comment type="catalytic activity">
    <reaction evidence="7">
        <text>N(6)-[(R)-dihydrolipoyl]-L-lysyl-[protein] + acetyl-CoA = N(6)-[(R)-S(8)-acetyldihydrolipoyl]-L-lysyl-[protein] + CoA</text>
        <dbReference type="Rhea" id="RHEA:17017"/>
        <dbReference type="Rhea" id="RHEA-COMP:10475"/>
        <dbReference type="Rhea" id="RHEA-COMP:10478"/>
        <dbReference type="ChEBI" id="CHEBI:57287"/>
        <dbReference type="ChEBI" id="CHEBI:57288"/>
        <dbReference type="ChEBI" id="CHEBI:83100"/>
        <dbReference type="ChEBI" id="CHEBI:83111"/>
        <dbReference type="EC" id="2.3.1.12"/>
    </reaction>
</comment>
<comment type="function">
    <text evidence="6">The pyruvate dehydrogenase complex catalyzes the overall conversion of pyruvate to acetyl-CoA and CO(2). It contains multiple copies of three enzymatic components: pyruvate dehydrogenase (E1), dihydrolipoamide acetyltransferase (E2) and lipoamide dehydrogenase (E3).</text>
</comment>
<keyword evidence="13" id="KW-1185">Reference proteome</keyword>
<gene>
    <name evidence="12" type="ORF">SAMN04488058_10898</name>
</gene>
<dbReference type="RefSeq" id="WP_092264555.1">
    <property type="nucleotide sequence ID" value="NZ_FNZA01000008.1"/>
</dbReference>
<keyword evidence="12" id="KW-0670">Pyruvate</keyword>
<evidence type="ECO:0000256" key="5">
    <source>
        <dbReference type="ARBA" id="ARBA00023315"/>
    </source>
</evidence>
<evidence type="ECO:0000259" key="10">
    <source>
        <dbReference type="PROSITE" id="PS50968"/>
    </source>
</evidence>
<dbReference type="InterPro" id="IPR001078">
    <property type="entry name" value="2-oxoacid_DH_actylTfrase"/>
</dbReference>
<comment type="cofactor">
    <cofactor evidence="1 8">
        <name>(R)-lipoate</name>
        <dbReference type="ChEBI" id="CHEBI:83088"/>
    </cofactor>
</comment>
<dbReference type="InterPro" id="IPR000089">
    <property type="entry name" value="Biotin_lipoyl"/>
</dbReference>
<keyword evidence="5 8" id="KW-0012">Acyltransferase</keyword>
<dbReference type="CDD" id="cd06849">
    <property type="entry name" value="lipoyl_domain"/>
    <property type="match status" value="2"/>
</dbReference>
<dbReference type="PANTHER" id="PTHR43178:SF2">
    <property type="entry name" value="DIHYDROLIPOYLLYSINE-RESIDUE ACETYLTRANSFERASE COMPONENT OF PYRUVATE DEHYDROGENASE COMPLEX"/>
    <property type="match status" value="1"/>
</dbReference>
<dbReference type="FunFam" id="3.30.559.10:FF:000143">
    <property type="entry name" value="Dihydrolipoamide acetyltransferase component of pyruvate dehydrogenase complex"/>
    <property type="match status" value="1"/>
</dbReference>
<feature type="compositionally biased region" description="Low complexity" evidence="9">
    <location>
        <begin position="85"/>
        <end position="97"/>
    </location>
</feature>
<dbReference type="OrthoDB" id="9805770at2"/>
<dbReference type="GO" id="GO:0031405">
    <property type="term" value="F:lipoic acid binding"/>
    <property type="evidence" value="ECO:0007669"/>
    <property type="project" value="TreeGrafter"/>
</dbReference>
<dbReference type="Gene3D" id="4.10.320.10">
    <property type="entry name" value="E3-binding domain"/>
    <property type="match status" value="1"/>
</dbReference>